<dbReference type="AlphaFoldDB" id="A0A0K0FCF6"/>
<protein>
    <submittedName>
        <fullName evidence="2">WAP domain-containing protein</fullName>
    </submittedName>
</protein>
<dbReference type="WBParaSite" id="SVE_0652100.2">
    <property type="protein sequence ID" value="SVE_0652100.2"/>
    <property type="gene ID" value="SVE_0652100"/>
</dbReference>
<reference evidence="2" key="2">
    <citation type="submission" date="2015-08" db="UniProtKB">
        <authorList>
            <consortium name="WormBaseParasite"/>
        </authorList>
    </citation>
    <scope>IDENTIFICATION</scope>
</reference>
<evidence type="ECO:0000313" key="2">
    <source>
        <dbReference type="WBParaSite" id="SVE_0652100.2"/>
    </source>
</evidence>
<dbReference type="Proteomes" id="UP000035680">
    <property type="component" value="Unassembled WGS sequence"/>
</dbReference>
<keyword evidence="1" id="KW-1185">Reference proteome</keyword>
<reference evidence="1" key="1">
    <citation type="submission" date="2014-07" db="EMBL/GenBank/DDBJ databases">
        <authorList>
            <person name="Martin A.A"/>
            <person name="De Silva N."/>
        </authorList>
    </citation>
    <scope>NUCLEOTIDE SEQUENCE</scope>
</reference>
<organism evidence="1 2">
    <name type="scientific">Strongyloides venezuelensis</name>
    <name type="common">Threadworm</name>
    <dbReference type="NCBI Taxonomy" id="75913"/>
    <lineage>
        <taxon>Eukaryota</taxon>
        <taxon>Metazoa</taxon>
        <taxon>Ecdysozoa</taxon>
        <taxon>Nematoda</taxon>
        <taxon>Chromadorea</taxon>
        <taxon>Rhabditida</taxon>
        <taxon>Tylenchina</taxon>
        <taxon>Panagrolaimomorpha</taxon>
        <taxon>Strongyloidoidea</taxon>
        <taxon>Strongyloididae</taxon>
        <taxon>Strongyloides</taxon>
    </lineage>
</organism>
<proteinExistence type="predicted"/>
<sequence length="353" mass="40142">MNYVPRFKHHKNYPKMVNKKATDGKEIKRRNQNGVDILDGMEFPNNKLRLPQKTLLEETKQLLTVDKESLTKVLSMFKDVLLCDGKGWCNGRCCDNTNNNVDGERKSEIRQSPKSYRIDIVTIKPPTVKPIKHDDGNVRINEVKCPSVCMPKCTTKCLKAYMFINNPNYPFYMDPNRYSLKSISETVALCHPLCMPKCSDTCLNELPSDDSLPSTKLLCRQACMPKCSPVCVASPPSIIPCERPLLNPDRCDCSPGYIQCSEATCCMRYKKMAIKYRNLLPSYLDADNEGMEKMFHKNIFSFAREGLVPDYMNGNETNIYINFLRRLGSSDKDNNEKLIGNSIIELEGSGTEV</sequence>
<accession>A0A0K0FCF6</accession>
<evidence type="ECO:0000313" key="1">
    <source>
        <dbReference type="Proteomes" id="UP000035680"/>
    </source>
</evidence>
<name>A0A0K0FCF6_STRVS</name>